<dbReference type="OrthoDB" id="336754at2759"/>
<protein>
    <submittedName>
        <fullName evidence="4">Uncharacterized protein</fullName>
    </submittedName>
</protein>
<name>U6LQK6_9EIME</name>
<sequence length="201" mass="20128">MQKVHRIPPHTGAKSAAAAAAAAAANAAAAAAANAAAAAAAAAAAVNAAVNAAAPAAAPAAADAAAAAAGDGAAPAAPAPAAANAAADGDGAAAAADGDGLRLFVPFAVFGEIKRSGVECPQALFMFERLTWTFQLLMRVIEDLPQLLMSFIYLINYGKDNYAIAVISYSTIMFIITSVRMGKRYPFKGTLYLLFSSRAPM</sequence>
<evidence type="ECO:0000256" key="2">
    <source>
        <dbReference type="ARBA" id="ARBA00023076"/>
    </source>
</evidence>
<organism evidence="4 5">
    <name type="scientific">Eimeria brunetti</name>
    <dbReference type="NCBI Taxonomy" id="51314"/>
    <lineage>
        <taxon>Eukaryota</taxon>
        <taxon>Sar</taxon>
        <taxon>Alveolata</taxon>
        <taxon>Apicomplexa</taxon>
        <taxon>Conoidasida</taxon>
        <taxon>Coccidia</taxon>
        <taxon>Eucoccidiorida</taxon>
        <taxon>Eimeriorina</taxon>
        <taxon>Eimeriidae</taxon>
        <taxon>Eimeria</taxon>
    </lineage>
</organism>
<keyword evidence="2" id="KW-0047">Antifreeze protein</keyword>
<keyword evidence="3" id="KW-0812">Transmembrane</keyword>
<accession>U6LQK6</accession>
<feature type="transmembrane region" description="Helical" evidence="3">
    <location>
        <begin position="162"/>
        <end position="179"/>
    </location>
</feature>
<reference evidence="4" key="2">
    <citation type="submission" date="2013-10" db="EMBL/GenBank/DDBJ databases">
        <authorList>
            <person name="Aslett M."/>
        </authorList>
    </citation>
    <scope>NUCLEOTIDE SEQUENCE [LARGE SCALE GENOMIC DNA]</scope>
    <source>
        <strain evidence="4">Houghton</strain>
    </source>
</reference>
<evidence type="ECO:0000256" key="3">
    <source>
        <dbReference type="SAM" id="Phobius"/>
    </source>
</evidence>
<keyword evidence="3" id="KW-1133">Transmembrane helix</keyword>
<keyword evidence="5" id="KW-1185">Reference proteome</keyword>
<evidence type="ECO:0000313" key="4">
    <source>
        <dbReference type="EMBL" id="CDJ52632.1"/>
    </source>
</evidence>
<comment type="similarity">
    <text evidence="1">Belongs to the type-I AFP family.</text>
</comment>
<evidence type="ECO:0000313" key="5">
    <source>
        <dbReference type="Proteomes" id="UP000030750"/>
    </source>
</evidence>
<dbReference type="VEuPathDB" id="ToxoDB:EBH_0051150"/>
<dbReference type="InterPro" id="IPR000104">
    <property type="entry name" value="Antifreeze_1"/>
</dbReference>
<gene>
    <name evidence="4" type="ORF">EBH_0051150</name>
</gene>
<dbReference type="AlphaFoldDB" id="U6LQK6"/>
<dbReference type="PRINTS" id="PR00308">
    <property type="entry name" value="ANTIFREEZEI"/>
</dbReference>
<keyword evidence="3" id="KW-0472">Membrane</keyword>
<dbReference type="Proteomes" id="UP000030750">
    <property type="component" value="Unassembled WGS sequence"/>
</dbReference>
<proteinExistence type="inferred from homology"/>
<reference evidence="4" key="1">
    <citation type="submission" date="2013-10" db="EMBL/GenBank/DDBJ databases">
        <title>Genomic analysis of the causative agents of coccidiosis in chickens.</title>
        <authorList>
            <person name="Reid A.J."/>
            <person name="Blake D."/>
            <person name="Billington K."/>
            <person name="Browne H."/>
            <person name="Dunn M."/>
            <person name="Hung S."/>
            <person name="Kawahara F."/>
            <person name="Miranda-Saavedra D."/>
            <person name="Mourier T."/>
            <person name="Nagra H."/>
            <person name="Otto T.D."/>
            <person name="Rawlings N."/>
            <person name="Sanchez A."/>
            <person name="Sanders M."/>
            <person name="Subramaniam C."/>
            <person name="Tay Y."/>
            <person name="Dear P."/>
            <person name="Doerig C."/>
            <person name="Gruber A."/>
            <person name="Parkinson J."/>
            <person name="Shirley M."/>
            <person name="Wan K.L."/>
            <person name="Berriman M."/>
            <person name="Tomley F."/>
            <person name="Pain A."/>
        </authorList>
    </citation>
    <scope>NUCLEOTIDE SEQUENCE [LARGE SCALE GENOMIC DNA]</scope>
    <source>
        <strain evidence="4">Houghton</strain>
    </source>
</reference>
<dbReference type="GO" id="GO:0016172">
    <property type="term" value="F:antifreeze activity"/>
    <property type="evidence" value="ECO:0007669"/>
    <property type="project" value="InterPro"/>
</dbReference>
<dbReference type="EMBL" id="HG713164">
    <property type="protein sequence ID" value="CDJ52632.1"/>
    <property type="molecule type" value="Genomic_DNA"/>
</dbReference>
<evidence type="ECO:0000256" key="1">
    <source>
        <dbReference type="ARBA" id="ARBA00006358"/>
    </source>
</evidence>